<dbReference type="Pfam" id="PF13472">
    <property type="entry name" value="Lipase_GDSL_2"/>
    <property type="match status" value="1"/>
</dbReference>
<dbReference type="RefSeq" id="WP_071506444.1">
    <property type="nucleotide sequence ID" value="NZ_MORL01000032.1"/>
</dbReference>
<keyword evidence="5" id="KW-1185">Reference proteome</keyword>
<evidence type="ECO:0000313" key="5">
    <source>
        <dbReference type="Proteomes" id="UP000181790"/>
    </source>
</evidence>
<proteinExistence type="inferred from homology"/>
<accession>A0A1S2VAZ4</accession>
<gene>
    <name evidence="4" type="ORF">BLX24_27455</name>
</gene>
<dbReference type="CDD" id="cd01821">
    <property type="entry name" value="Rhamnogalacturan_acetylesterase_like"/>
    <property type="match status" value="1"/>
</dbReference>
<organism evidence="4 5">
    <name type="scientific">Arsenicibacter rosenii</name>
    <dbReference type="NCBI Taxonomy" id="1750698"/>
    <lineage>
        <taxon>Bacteria</taxon>
        <taxon>Pseudomonadati</taxon>
        <taxon>Bacteroidota</taxon>
        <taxon>Cytophagia</taxon>
        <taxon>Cytophagales</taxon>
        <taxon>Spirosomataceae</taxon>
        <taxon>Arsenicibacter</taxon>
    </lineage>
</organism>
<dbReference type="PANTHER" id="PTHR43695:SF1">
    <property type="entry name" value="RHAMNOGALACTURONAN ACETYLESTERASE"/>
    <property type="match status" value="1"/>
</dbReference>
<reference evidence="4 5" key="1">
    <citation type="submission" date="2016-10" db="EMBL/GenBank/DDBJ databases">
        <title>Arsenicibacter rosenii gen. nov., sp. nov., an efficient arsenic-methylating bacterium isolated from an arsenic-contaminated paddy soil.</title>
        <authorList>
            <person name="Huang K."/>
        </authorList>
    </citation>
    <scope>NUCLEOTIDE SEQUENCE [LARGE SCALE GENOMIC DNA]</scope>
    <source>
        <strain evidence="4 5">SM-1</strain>
    </source>
</reference>
<dbReference type="EMBL" id="MORL01000032">
    <property type="protein sequence ID" value="OIN55891.1"/>
    <property type="molecule type" value="Genomic_DNA"/>
</dbReference>
<protein>
    <submittedName>
        <fullName evidence="4">Lysophospholipase</fullName>
    </submittedName>
</protein>
<sequence length="256" mass="28544">MKKLLLFCFICFAFSQFQQRPTLYIIGDSTVRNGSGKGSDGLWGWGSVISPYFDTTRIHIENHAIGGRSSRTFLTEGRWDKIMAALKPGDFVIMQFGHNDGGAINDTTRARGSIKGIGDETEEIDNLLTKKHEIVHSYGWYMKKYIRDTKSKRATPIVCSLVPRNVWKDGKVQRGVNSYATWAAQCAAAEGTTFIDLNEHIAKKYEAGYDEAKLKAEFFPGDHTHTNLAGAKFNAAAVVEGLQQQPACPLNQYLKK</sequence>
<comment type="caution">
    <text evidence="4">The sequence shown here is derived from an EMBL/GenBank/DDBJ whole genome shotgun (WGS) entry which is preliminary data.</text>
</comment>
<evidence type="ECO:0000313" key="4">
    <source>
        <dbReference type="EMBL" id="OIN55891.1"/>
    </source>
</evidence>
<feature type="domain" description="SGNH hydrolase-type esterase" evidence="3">
    <location>
        <begin position="26"/>
        <end position="232"/>
    </location>
</feature>
<dbReference type="InterPro" id="IPR013830">
    <property type="entry name" value="SGNH_hydro"/>
</dbReference>
<name>A0A1S2VAZ4_9BACT</name>
<dbReference type="Proteomes" id="UP000181790">
    <property type="component" value="Unassembled WGS sequence"/>
</dbReference>
<comment type="similarity">
    <text evidence="1">Belongs to the 'GDSL' lipolytic enzyme family.</text>
</comment>
<evidence type="ECO:0000256" key="2">
    <source>
        <dbReference type="ARBA" id="ARBA00022801"/>
    </source>
</evidence>
<dbReference type="GO" id="GO:0016788">
    <property type="term" value="F:hydrolase activity, acting on ester bonds"/>
    <property type="evidence" value="ECO:0007669"/>
    <property type="project" value="UniProtKB-ARBA"/>
</dbReference>
<evidence type="ECO:0000256" key="1">
    <source>
        <dbReference type="ARBA" id="ARBA00008668"/>
    </source>
</evidence>
<dbReference type="AlphaFoldDB" id="A0A1S2VAZ4"/>
<dbReference type="InterPro" id="IPR037459">
    <property type="entry name" value="RhgT-like"/>
</dbReference>
<dbReference type="InterPro" id="IPR036514">
    <property type="entry name" value="SGNH_hydro_sf"/>
</dbReference>
<dbReference type="OrthoDB" id="9807041at2"/>
<dbReference type="PANTHER" id="PTHR43695">
    <property type="entry name" value="PUTATIVE (AFU_ORTHOLOGUE AFUA_2G17250)-RELATED"/>
    <property type="match status" value="1"/>
</dbReference>
<keyword evidence="2" id="KW-0378">Hydrolase</keyword>
<dbReference type="SUPFAM" id="SSF52266">
    <property type="entry name" value="SGNH hydrolase"/>
    <property type="match status" value="1"/>
</dbReference>
<evidence type="ECO:0000259" key="3">
    <source>
        <dbReference type="Pfam" id="PF13472"/>
    </source>
</evidence>
<dbReference type="Gene3D" id="3.40.50.1110">
    <property type="entry name" value="SGNH hydrolase"/>
    <property type="match status" value="1"/>
</dbReference>